<evidence type="ECO:0000259" key="2">
    <source>
        <dbReference type="Pfam" id="PF07727"/>
    </source>
</evidence>
<dbReference type="Proteomes" id="UP001151760">
    <property type="component" value="Unassembled WGS sequence"/>
</dbReference>
<evidence type="ECO:0000313" key="3">
    <source>
        <dbReference type="EMBL" id="GJT16932.1"/>
    </source>
</evidence>
<dbReference type="InterPro" id="IPR043502">
    <property type="entry name" value="DNA/RNA_pol_sf"/>
</dbReference>
<feature type="region of interest" description="Disordered" evidence="1">
    <location>
        <begin position="58"/>
        <end position="109"/>
    </location>
</feature>
<comment type="caution">
    <text evidence="3">The sequence shown here is derived from an EMBL/GenBank/DDBJ whole genome shotgun (WGS) entry which is preliminary data.</text>
</comment>
<dbReference type="SUPFAM" id="SSF56672">
    <property type="entry name" value="DNA/RNA polymerases"/>
    <property type="match status" value="1"/>
</dbReference>
<proteinExistence type="predicted"/>
<evidence type="ECO:0000313" key="4">
    <source>
        <dbReference type="Proteomes" id="UP001151760"/>
    </source>
</evidence>
<dbReference type="PANTHER" id="PTHR11439">
    <property type="entry name" value="GAG-POL-RELATED RETROTRANSPOSON"/>
    <property type="match status" value="1"/>
</dbReference>
<dbReference type="InterPro" id="IPR013103">
    <property type="entry name" value="RVT_2"/>
</dbReference>
<evidence type="ECO:0000256" key="1">
    <source>
        <dbReference type="SAM" id="MobiDB-lite"/>
    </source>
</evidence>
<accession>A0ABQ5BSW5</accession>
<protein>
    <submittedName>
        <fullName evidence="3">Ribonuclease H-like domain-containing protein</fullName>
    </submittedName>
</protein>
<reference evidence="3" key="1">
    <citation type="journal article" date="2022" name="Int. J. Mol. Sci.">
        <title>Draft Genome of Tanacetum Coccineum: Genomic Comparison of Closely Related Tanacetum-Family Plants.</title>
        <authorList>
            <person name="Yamashiro T."/>
            <person name="Shiraishi A."/>
            <person name="Nakayama K."/>
            <person name="Satake H."/>
        </authorList>
    </citation>
    <scope>NUCLEOTIDE SEQUENCE</scope>
</reference>
<gene>
    <name evidence="3" type="ORF">Tco_0875638</name>
</gene>
<reference evidence="3" key="2">
    <citation type="submission" date="2022-01" db="EMBL/GenBank/DDBJ databases">
        <authorList>
            <person name="Yamashiro T."/>
            <person name="Shiraishi A."/>
            <person name="Satake H."/>
            <person name="Nakayama K."/>
        </authorList>
    </citation>
    <scope>NUCLEOTIDE SEQUENCE</scope>
</reference>
<dbReference type="PANTHER" id="PTHR11439:SF508">
    <property type="entry name" value="RNA-DIRECTED DNA POLYMERASE"/>
    <property type="match status" value="1"/>
</dbReference>
<dbReference type="Pfam" id="PF07727">
    <property type="entry name" value="RVT_2"/>
    <property type="match status" value="1"/>
</dbReference>
<sequence length="536" mass="60742">MDSPCALVPNVNIRFILRTQDLEDSDKVKDVTENIFQDVNHINFFDLKYLETPNDDERVDPNLNCGNKKSHSASSSSSESGGISVTADFSDKSKNDADSSDNNFATQDEGVTTLEENVFSEGNMDQNPNTVSQDNQNLRRSSRQRVFPKNYNDFVVDSKIFLKVDAQGFGQKEGIDYEETFSPMVKMLDVNNAFLYGALDEVVYMRPPEGYFPSDNKVCKLKKSLYGLKQAPRQWNAKLTSTLTENGFSQSKSDYSLFTKIDKGVFLALLVYVDDIIITGNNVDDIEKFKVFLKSKFMIKYLGKLKYFLGIEVIDTEKGICLNQRKYVLDLLSEYGMLACKPVDTPLLSKLVISNEATKNDLVLENITDYQKLMGKPIYLTNTRPDISYVVHCLSQFIHSPLKSHLKTAFKILRYLKGYPGLGVHFVKTSGMFLKAFSDADWAKCVVTRKSVTAEYRALASVTSEVIWILKIKNLLPVNLHCDNNHAIKIAANLVFHERTKHLEIDLHFVREKFLRGVVKTVKVDSTNQIADVFTK</sequence>
<feature type="compositionally biased region" description="Polar residues" evidence="1">
    <location>
        <begin position="123"/>
        <end position="139"/>
    </location>
</feature>
<feature type="domain" description="Reverse transcriptase Ty1/copia-type" evidence="2">
    <location>
        <begin position="136"/>
        <end position="348"/>
    </location>
</feature>
<organism evidence="3 4">
    <name type="scientific">Tanacetum coccineum</name>
    <dbReference type="NCBI Taxonomy" id="301880"/>
    <lineage>
        <taxon>Eukaryota</taxon>
        <taxon>Viridiplantae</taxon>
        <taxon>Streptophyta</taxon>
        <taxon>Embryophyta</taxon>
        <taxon>Tracheophyta</taxon>
        <taxon>Spermatophyta</taxon>
        <taxon>Magnoliopsida</taxon>
        <taxon>eudicotyledons</taxon>
        <taxon>Gunneridae</taxon>
        <taxon>Pentapetalae</taxon>
        <taxon>asterids</taxon>
        <taxon>campanulids</taxon>
        <taxon>Asterales</taxon>
        <taxon>Asteraceae</taxon>
        <taxon>Asteroideae</taxon>
        <taxon>Anthemideae</taxon>
        <taxon>Anthemidinae</taxon>
        <taxon>Tanacetum</taxon>
    </lineage>
</organism>
<feature type="compositionally biased region" description="Low complexity" evidence="1">
    <location>
        <begin position="72"/>
        <end position="88"/>
    </location>
</feature>
<feature type="region of interest" description="Disordered" evidence="1">
    <location>
        <begin position="121"/>
        <end position="144"/>
    </location>
</feature>
<dbReference type="EMBL" id="BQNB010013515">
    <property type="protein sequence ID" value="GJT16932.1"/>
    <property type="molecule type" value="Genomic_DNA"/>
</dbReference>
<dbReference type="CDD" id="cd09272">
    <property type="entry name" value="RNase_HI_RT_Ty1"/>
    <property type="match status" value="1"/>
</dbReference>
<name>A0ABQ5BSW5_9ASTR</name>
<keyword evidence="4" id="KW-1185">Reference proteome</keyword>